<reference evidence="1" key="1">
    <citation type="journal article" date="2014" name="Front. Microbiol.">
        <title>High frequency of phylogenetically diverse reductive dehalogenase-homologous genes in deep subseafloor sedimentary metagenomes.</title>
        <authorList>
            <person name="Kawai M."/>
            <person name="Futagami T."/>
            <person name="Toyoda A."/>
            <person name="Takaki Y."/>
            <person name="Nishi S."/>
            <person name="Hori S."/>
            <person name="Arai W."/>
            <person name="Tsubouchi T."/>
            <person name="Morono Y."/>
            <person name="Uchiyama I."/>
            <person name="Ito T."/>
            <person name="Fujiyama A."/>
            <person name="Inagaki F."/>
            <person name="Takami H."/>
        </authorList>
    </citation>
    <scope>NUCLEOTIDE SEQUENCE</scope>
    <source>
        <strain evidence="1">Expedition CK06-06</strain>
    </source>
</reference>
<proteinExistence type="predicted"/>
<comment type="caution">
    <text evidence="1">The sequence shown here is derived from an EMBL/GenBank/DDBJ whole genome shotgun (WGS) entry which is preliminary data.</text>
</comment>
<protein>
    <recommendedName>
        <fullName evidence="2">YkgJ family cysteine cluster protein</fullName>
    </recommendedName>
</protein>
<sequence length="83" mass="9959">CDKCGRCCQEFSFELNSEELWLKKFIKFLEVMKLNSLLRLVKKVKIILRCKHLDKNNLCEIYEKRPKRCRDFLCKKARGAGNF</sequence>
<dbReference type="InterPro" id="IPR005358">
    <property type="entry name" value="Puta_zinc/iron-chelating_dom"/>
</dbReference>
<organism evidence="1">
    <name type="scientific">marine sediment metagenome</name>
    <dbReference type="NCBI Taxonomy" id="412755"/>
    <lineage>
        <taxon>unclassified sequences</taxon>
        <taxon>metagenomes</taxon>
        <taxon>ecological metagenomes</taxon>
    </lineage>
</organism>
<dbReference type="EMBL" id="BARW01022800">
    <property type="protein sequence ID" value="GAI88975.1"/>
    <property type="molecule type" value="Genomic_DNA"/>
</dbReference>
<accession>X1TN58</accession>
<gene>
    <name evidence="1" type="ORF">S12H4_37958</name>
</gene>
<dbReference type="AlphaFoldDB" id="X1TN58"/>
<name>X1TN58_9ZZZZ</name>
<evidence type="ECO:0000313" key="1">
    <source>
        <dbReference type="EMBL" id="GAI88975.1"/>
    </source>
</evidence>
<evidence type="ECO:0008006" key="2">
    <source>
        <dbReference type="Google" id="ProtNLM"/>
    </source>
</evidence>
<feature type="non-terminal residue" evidence="1">
    <location>
        <position position="1"/>
    </location>
</feature>
<dbReference type="Pfam" id="PF03692">
    <property type="entry name" value="CxxCxxCC"/>
    <property type="match status" value="1"/>
</dbReference>